<keyword evidence="6" id="KW-0349">Heme</keyword>
<evidence type="ECO:0000259" key="13">
    <source>
        <dbReference type="PROSITE" id="PS50902"/>
    </source>
</evidence>
<evidence type="ECO:0000256" key="4">
    <source>
        <dbReference type="ARBA" id="ARBA00006267"/>
    </source>
</evidence>
<sequence length="196" mass="21104">MHRSLSFMRMNSLTEAGAGAPSTPQENGLAASAIRGSVTSDIMSEDNFGPLNNVRFAVFALGSSAYPNFCAFGKYVDNLLAELGGERIMNLTCGDELAGQEQAFKQWAGDAFKVGCETFCLDDDVAMKEATAALKTEATATADKINLAPSAKMDDIALGIIIFFFALWGRRWLSGSMFKFENDDLNIKESSPIIGT</sequence>
<evidence type="ECO:0000256" key="9">
    <source>
        <dbReference type="ARBA" id="ARBA00022857"/>
    </source>
</evidence>
<dbReference type="EMBL" id="JAXCGZ010006677">
    <property type="protein sequence ID" value="KAK7079599.1"/>
    <property type="molecule type" value="Genomic_DNA"/>
</dbReference>
<dbReference type="Pfam" id="PF00258">
    <property type="entry name" value="Flavodoxin_1"/>
    <property type="match status" value="1"/>
</dbReference>
<evidence type="ECO:0000256" key="2">
    <source>
        <dbReference type="ARBA" id="ARBA00001970"/>
    </source>
</evidence>
<dbReference type="Gene3D" id="3.40.50.360">
    <property type="match status" value="1"/>
</dbReference>
<evidence type="ECO:0000256" key="10">
    <source>
        <dbReference type="ARBA" id="ARBA00022860"/>
    </source>
</evidence>
<dbReference type="GO" id="GO:0046872">
    <property type="term" value="F:metal ion binding"/>
    <property type="evidence" value="ECO:0007669"/>
    <property type="project" value="UniProtKB-KW"/>
</dbReference>
<keyword evidence="7" id="KW-0285">Flavoprotein</keyword>
<organism evidence="14 15">
    <name type="scientific">Halocaridina rubra</name>
    <name type="common">Hawaiian red shrimp</name>
    <dbReference type="NCBI Taxonomy" id="373956"/>
    <lineage>
        <taxon>Eukaryota</taxon>
        <taxon>Metazoa</taxon>
        <taxon>Ecdysozoa</taxon>
        <taxon>Arthropoda</taxon>
        <taxon>Crustacea</taxon>
        <taxon>Multicrustacea</taxon>
        <taxon>Malacostraca</taxon>
        <taxon>Eumalacostraca</taxon>
        <taxon>Eucarida</taxon>
        <taxon>Decapoda</taxon>
        <taxon>Pleocyemata</taxon>
        <taxon>Caridea</taxon>
        <taxon>Atyoidea</taxon>
        <taxon>Atyidae</taxon>
        <taxon>Halocaridina</taxon>
    </lineage>
</organism>
<dbReference type="Proteomes" id="UP001381693">
    <property type="component" value="Unassembled WGS sequence"/>
</dbReference>
<comment type="similarity">
    <text evidence="4">Belongs to the NOS family.</text>
</comment>
<gene>
    <name evidence="14" type="primary">NOS1_6</name>
    <name evidence="14" type="ORF">SK128_024559</name>
</gene>
<dbReference type="AlphaFoldDB" id="A0AAN9A9V7"/>
<comment type="cofactor">
    <cofactor evidence="3">
        <name>FAD</name>
        <dbReference type="ChEBI" id="CHEBI:57692"/>
    </cofactor>
</comment>
<evidence type="ECO:0000256" key="11">
    <source>
        <dbReference type="ARBA" id="ARBA00023002"/>
    </source>
</evidence>
<dbReference type="EC" id="1.14.13.39" evidence="5"/>
<evidence type="ECO:0000313" key="15">
    <source>
        <dbReference type="Proteomes" id="UP001381693"/>
    </source>
</evidence>
<dbReference type="GO" id="GO:0004517">
    <property type="term" value="F:nitric-oxide synthase activity"/>
    <property type="evidence" value="ECO:0007669"/>
    <property type="project" value="UniProtKB-EC"/>
</dbReference>
<dbReference type="GO" id="GO:0005516">
    <property type="term" value="F:calmodulin binding"/>
    <property type="evidence" value="ECO:0007669"/>
    <property type="project" value="UniProtKB-KW"/>
</dbReference>
<dbReference type="PRINTS" id="PR00369">
    <property type="entry name" value="FLAVODOXIN"/>
</dbReference>
<evidence type="ECO:0000256" key="6">
    <source>
        <dbReference type="ARBA" id="ARBA00022617"/>
    </source>
</evidence>
<dbReference type="InterPro" id="IPR001094">
    <property type="entry name" value="Flavdoxin-like"/>
</dbReference>
<comment type="cofactor">
    <cofactor evidence="2">
        <name>heme b</name>
        <dbReference type="ChEBI" id="CHEBI:60344"/>
    </cofactor>
</comment>
<evidence type="ECO:0000256" key="12">
    <source>
        <dbReference type="ARBA" id="ARBA00023004"/>
    </source>
</evidence>
<accession>A0AAN9A9V7</accession>
<keyword evidence="8" id="KW-0479">Metal-binding</keyword>
<keyword evidence="9" id="KW-0521">NADP</keyword>
<evidence type="ECO:0000256" key="5">
    <source>
        <dbReference type="ARBA" id="ARBA00012989"/>
    </source>
</evidence>
<keyword evidence="10" id="KW-0112">Calmodulin-binding</keyword>
<dbReference type="InterPro" id="IPR008254">
    <property type="entry name" value="Flavodoxin/NO_synth"/>
</dbReference>
<evidence type="ECO:0000256" key="8">
    <source>
        <dbReference type="ARBA" id="ARBA00022723"/>
    </source>
</evidence>
<evidence type="ECO:0000256" key="7">
    <source>
        <dbReference type="ARBA" id="ARBA00022643"/>
    </source>
</evidence>
<dbReference type="PROSITE" id="PS50902">
    <property type="entry name" value="FLAVODOXIN_LIKE"/>
    <property type="match status" value="1"/>
</dbReference>
<dbReference type="InterPro" id="IPR050607">
    <property type="entry name" value="NOS"/>
</dbReference>
<feature type="domain" description="Flavodoxin-like" evidence="13">
    <location>
        <begin position="1"/>
        <end position="112"/>
    </location>
</feature>
<evidence type="ECO:0000256" key="1">
    <source>
        <dbReference type="ARBA" id="ARBA00001917"/>
    </source>
</evidence>
<reference evidence="14 15" key="1">
    <citation type="submission" date="2023-11" db="EMBL/GenBank/DDBJ databases">
        <title>Halocaridina rubra genome assembly.</title>
        <authorList>
            <person name="Smith C."/>
        </authorList>
    </citation>
    <scope>NUCLEOTIDE SEQUENCE [LARGE SCALE GENOMIC DNA]</scope>
    <source>
        <strain evidence="14">EP-1</strain>
        <tissue evidence="14">Whole</tissue>
    </source>
</reference>
<keyword evidence="12" id="KW-0408">Iron</keyword>
<keyword evidence="11 14" id="KW-0560">Oxidoreductase</keyword>
<dbReference type="PANTHER" id="PTHR43410:SF1">
    <property type="entry name" value="NITRIC OXIDE SYNTHASE"/>
    <property type="match status" value="1"/>
</dbReference>
<dbReference type="GO" id="GO:0010181">
    <property type="term" value="F:FMN binding"/>
    <property type="evidence" value="ECO:0007669"/>
    <property type="project" value="InterPro"/>
</dbReference>
<keyword evidence="15" id="KW-1185">Reference proteome</keyword>
<keyword evidence="7" id="KW-0288">FMN</keyword>
<comment type="caution">
    <text evidence="14">The sequence shown here is derived from an EMBL/GenBank/DDBJ whole genome shotgun (WGS) entry which is preliminary data.</text>
</comment>
<evidence type="ECO:0000256" key="3">
    <source>
        <dbReference type="ARBA" id="ARBA00001974"/>
    </source>
</evidence>
<dbReference type="PANTHER" id="PTHR43410">
    <property type="entry name" value="NITRIC OXIDE SYNTHASE OXYGENASE"/>
    <property type="match status" value="1"/>
</dbReference>
<name>A0AAN9A9V7_HALRR</name>
<dbReference type="InterPro" id="IPR029039">
    <property type="entry name" value="Flavoprotein-like_sf"/>
</dbReference>
<proteinExistence type="inferred from homology"/>
<evidence type="ECO:0000313" key="14">
    <source>
        <dbReference type="EMBL" id="KAK7079599.1"/>
    </source>
</evidence>
<dbReference type="SUPFAM" id="SSF52218">
    <property type="entry name" value="Flavoproteins"/>
    <property type="match status" value="1"/>
</dbReference>
<protein>
    <recommendedName>
        <fullName evidence="5">nitric-oxide synthase (NADPH)</fullName>
        <ecNumber evidence="5">1.14.13.39</ecNumber>
    </recommendedName>
</protein>
<comment type="cofactor">
    <cofactor evidence="1">
        <name>FMN</name>
        <dbReference type="ChEBI" id="CHEBI:58210"/>
    </cofactor>
</comment>